<dbReference type="InterPro" id="IPR000182">
    <property type="entry name" value="GNAT_dom"/>
</dbReference>
<dbReference type="CDD" id="cd04301">
    <property type="entry name" value="NAT_SF"/>
    <property type="match status" value="1"/>
</dbReference>
<dbReference type="InterPro" id="IPR016181">
    <property type="entry name" value="Acyl_CoA_acyltransferase"/>
</dbReference>
<evidence type="ECO:0000313" key="3">
    <source>
        <dbReference type="Proteomes" id="UP000295764"/>
    </source>
</evidence>
<sequence length="134" mass="14531">MQHDDVTLTWRTEIAEHELVALTAAHGGAAAAGWWDRVRPRSLGWVAGRTPDGALVAFVNVAWDGADHAFLIDTKTHPDQQHRGLGTAVVQLAVEATRSAGCEWLFVDYGADLVPFYEGACGFTPTHAGLIRLR</sequence>
<reference evidence="2 3" key="1">
    <citation type="submission" date="2019-03" db="EMBL/GenBank/DDBJ databases">
        <title>Genomic analyses of the natural microbiome of Caenorhabditis elegans.</title>
        <authorList>
            <person name="Samuel B."/>
        </authorList>
    </citation>
    <scope>NUCLEOTIDE SEQUENCE [LARGE SCALE GENOMIC DNA]</scope>
    <source>
        <strain evidence="2 3">JUb65</strain>
    </source>
</reference>
<feature type="domain" description="N-acetyltransferase" evidence="1">
    <location>
        <begin position="6"/>
        <end position="134"/>
    </location>
</feature>
<keyword evidence="2" id="KW-0808">Transferase</keyword>
<dbReference type="AlphaFoldDB" id="A0A4R6DHM5"/>
<dbReference type="OrthoDB" id="4549080at2"/>
<dbReference type="GO" id="GO:0016747">
    <property type="term" value="F:acyltransferase activity, transferring groups other than amino-acyl groups"/>
    <property type="evidence" value="ECO:0007669"/>
    <property type="project" value="InterPro"/>
</dbReference>
<name>A0A4R6DHM5_9MICO</name>
<dbReference type="Proteomes" id="UP000295764">
    <property type="component" value="Unassembled WGS sequence"/>
</dbReference>
<protein>
    <submittedName>
        <fullName evidence="2">Acetyltransferase (GNAT) family protein</fullName>
    </submittedName>
</protein>
<comment type="caution">
    <text evidence="2">The sequence shown here is derived from an EMBL/GenBank/DDBJ whole genome shotgun (WGS) entry which is preliminary data.</text>
</comment>
<dbReference type="SUPFAM" id="SSF55729">
    <property type="entry name" value="Acyl-CoA N-acyltransferases (Nat)"/>
    <property type="match status" value="1"/>
</dbReference>
<dbReference type="Gene3D" id="3.40.630.30">
    <property type="match status" value="1"/>
</dbReference>
<evidence type="ECO:0000313" key="2">
    <source>
        <dbReference type="EMBL" id="TDN43609.1"/>
    </source>
</evidence>
<evidence type="ECO:0000259" key="1">
    <source>
        <dbReference type="PROSITE" id="PS51186"/>
    </source>
</evidence>
<gene>
    <name evidence="2" type="ORF">EDF64_10735</name>
</gene>
<dbReference type="RefSeq" id="WP_133520054.1">
    <property type="nucleotide sequence ID" value="NZ_SNVW01000007.1"/>
</dbReference>
<dbReference type="EMBL" id="SNVW01000007">
    <property type="protein sequence ID" value="TDN43609.1"/>
    <property type="molecule type" value="Genomic_DNA"/>
</dbReference>
<dbReference type="Pfam" id="PF00583">
    <property type="entry name" value="Acetyltransf_1"/>
    <property type="match status" value="1"/>
</dbReference>
<proteinExistence type="predicted"/>
<accession>A0A4R6DHM5</accession>
<dbReference type="PROSITE" id="PS51186">
    <property type="entry name" value="GNAT"/>
    <property type="match status" value="1"/>
</dbReference>
<organism evidence="2 3">
    <name type="scientific">Curtobacterium flaccumfaciens</name>
    <dbReference type="NCBI Taxonomy" id="2035"/>
    <lineage>
        <taxon>Bacteria</taxon>
        <taxon>Bacillati</taxon>
        <taxon>Actinomycetota</taxon>
        <taxon>Actinomycetes</taxon>
        <taxon>Micrococcales</taxon>
        <taxon>Microbacteriaceae</taxon>
        <taxon>Curtobacterium</taxon>
    </lineage>
</organism>